<sequence>MMGTDNFFIIAREPGAQNPAIPTWAGKTDNAFHLDRAIGPEQVQRLDIQEVPGAYQLLNVLSQSECEQMIRLTESLGYLKDAAVSLPREIRHNDNITVVVDDATERLLWQRVEHLVNQHLEIFDHKKPLGLNTRFRFYRYNVGDYFHFHIDGDWPGSRVDGETLITNAYDDRYSKMTFLILLNDDFTGGATRFRVNANNPHSPARRGEPALDVDIRTPIGGVLLFPHGPHPLHCVHASVPITQGVKYIIRTDLLFEL</sequence>
<dbReference type="InterPro" id="IPR045054">
    <property type="entry name" value="P4HA-like"/>
</dbReference>
<keyword evidence="2" id="KW-0479">Metal-binding</keyword>
<dbReference type="EMBL" id="VRLR01000004">
    <property type="protein sequence ID" value="TXK81090.1"/>
    <property type="molecule type" value="Genomic_DNA"/>
</dbReference>
<dbReference type="AlphaFoldDB" id="A0A5C8M144"/>
<name>A0A5C8M144_9GAMM</name>
<dbReference type="PANTHER" id="PTHR10869">
    <property type="entry name" value="PROLYL 4-HYDROXYLASE ALPHA SUBUNIT"/>
    <property type="match status" value="1"/>
</dbReference>
<evidence type="ECO:0000256" key="5">
    <source>
        <dbReference type="ARBA" id="ARBA00023002"/>
    </source>
</evidence>
<dbReference type="Gene3D" id="2.60.120.620">
    <property type="entry name" value="q2cbj1_9rhob like domain"/>
    <property type="match status" value="1"/>
</dbReference>
<organism evidence="8 9">
    <name type="scientific">Rheinheimera tangshanensis</name>
    <dbReference type="NCBI Taxonomy" id="400153"/>
    <lineage>
        <taxon>Bacteria</taxon>
        <taxon>Pseudomonadati</taxon>
        <taxon>Pseudomonadota</taxon>
        <taxon>Gammaproteobacteria</taxon>
        <taxon>Chromatiales</taxon>
        <taxon>Chromatiaceae</taxon>
        <taxon>Rheinheimera</taxon>
    </lineage>
</organism>
<evidence type="ECO:0000256" key="3">
    <source>
        <dbReference type="ARBA" id="ARBA00022896"/>
    </source>
</evidence>
<dbReference type="InterPro" id="IPR006620">
    <property type="entry name" value="Pro_4_hyd_alph"/>
</dbReference>
<evidence type="ECO:0000256" key="1">
    <source>
        <dbReference type="ARBA" id="ARBA00001961"/>
    </source>
</evidence>
<keyword evidence="6" id="KW-0408">Iron</keyword>
<dbReference type="RefSeq" id="WP_147903964.1">
    <property type="nucleotide sequence ID" value="NZ_BAAAGC010000007.1"/>
</dbReference>
<evidence type="ECO:0000313" key="9">
    <source>
        <dbReference type="Proteomes" id="UP000321814"/>
    </source>
</evidence>
<feature type="domain" description="Fe2OG dioxygenase" evidence="7">
    <location>
        <begin position="130"/>
        <end position="256"/>
    </location>
</feature>
<gene>
    <name evidence="8" type="ORF">FU839_08185</name>
</gene>
<keyword evidence="4" id="KW-0223">Dioxygenase</keyword>
<evidence type="ECO:0000256" key="2">
    <source>
        <dbReference type="ARBA" id="ARBA00022723"/>
    </source>
</evidence>
<accession>A0A5C8M144</accession>
<keyword evidence="9" id="KW-1185">Reference proteome</keyword>
<evidence type="ECO:0000256" key="6">
    <source>
        <dbReference type="ARBA" id="ARBA00023004"/>
    </source>
</evidence>
<dbReference type="Proteomes" id="UP000321814">
    <property type="component" value="Unassembled WGS sequence"/>
</dbReference>
<keyword evidence="3" id="KW-0847">Vitamin C</keyword>
<dbReference type="GO" id="GO:0005506">
    <property type="term" value="F:iron ion binding"/>
    <property type="evidence" value="ECO:0007669"/>
    <property type="project" value="InterPro"/>
</dbReference>
<evidence type="ECO:0000259" key="7">
    <source>
        <dbReference type="PROSITE" id="PS51471"/>
    </source>
</evidence>
<dbReference type="GO" id="GO:0004656">
    <property type="term" value="F:procollagen-proline 4-dioxygenase activity"/>
    <property type="evidence" value="ECO:0007669"/>
    <property type="project" value="TreeGrafter"/>
</dbReference>
<dbReference type="PANTHER" id="PTHR10869:SF246">
    <property type="entry name" value="TRANSMEMBRANE PROLYL 4-HYDROXYLASE"/>
    <property type="match status" value="1"/>
</dbReference>
<comment type="cofactor">
    <cofactor evidence="1">
        <name>L-ascorbate</name>
        <dbReference type="ChEBI" id="CHEBI:38290"/>
    </cofactor>
</comment>
<keyword evidence="5" id="KW-0560">Oxidoreductase</keyword>
<evidence type="ECO:0000313" key="8">
    <source>
        <dbReference type="EMBL" id="TXK81090.1"/>
    </source>
</evidence>
<dbReference type="SMART" id="SM00702">
    <property type="entry name" value="P4Hc"/>
    <property type="match status" value="1"/>
</dbReference>
<dbReference type="PROSITE" id="PS51471">
    <property type="entry name" value="FE2OG_OXY"/>
    <property type="match status" value="1"/>
</dbReference>
<dbReference type="GO" id="GO:0031418">
    <property type="term" value="F:L-ascorbic acid binding"/>
    <property type="evidence" value="ECO:0007669"/>
    <property type="project" value="UniProtKB-KW"/>
</dbReference>
<evidence type="ECO:0000256" key="4">
    <source>
        <dbReference type="ARBA" id="ARBA00022964"/>
    </source>
</evidence>
<dbReference type="InterPro" id="IPR005123">
    <property type="entry name" value="Oxoglu/Fe-dep_dioxygenase_dom"/>
</dbReference>
<comment type="caution">
    <text evidence="8">The sequence shown here is derived from an EMBL/GenBank/DDBJ whole genome shotgun (WGS) entry which is preliminary data.</text>
</comment>
<reference evidence="8 9" key="1">
    <citation type="submission" date="2019-08" db="EMBL/GenBank/DDBJ databases">
        <title>Draft genome analysis of Rheinheimera tangshanensis isolated from the roots of fresh rice plants (Oryza sativa).</title>
        <authorList>
            <person name="Yu Q."/>
            <person name="Qi Y."/>
            <person name="Zhang H."/>
            <person name="Pu J."/>
        </authorList>
    </citation>
    <scope>NUCLEOTIDE SEQUENCE [LARGE SCALE GENOMIC DNA]</scope>
    <source>
        <strain evidence="8 9">JA3-B52</strain>
    </source>
</reference>
<proteinExistence type="predicted"/>
<dbReference type="OrthoDB" id="269774at2"/>
<protein>
    <submittedName>
        <fullName evidence="8">Oxidoreductase</fullName>
    </submittedName>
</protein>